<dbReference type="InterPro" id="IPR015943">
    <property type="entry name" value="WD40/YVTN_repeat-like_dom_sf"/>
</dbReference>
<feature type="repeat" description="WD" evidence="11">
    <location>
        <begin position="653"/>
        <end position="685"/>
    </location>
</feature>
<evidence type="ECO:0000256" key="1">
    <source>
        <dbReference type="ARBA" id="ARBA00004123"/>
    </source>
</evidence>
<dbReference type="PANTHER" id="PTHR44111:SF1">
    <property type="entry name" value="ELONGATOR COMPLEX PROTEIN 2"/>
    <property type="match status" value="1"/>
</dbReference>
<dbReference type="AlphaFoldDB" id="A0AAW1QGH8"/>
<evidence type="ECO:0000256" key="11">
    <source>
        <dbReference type="PROSITE-ProRule" id="PRU00221"/>
    </source>
</evidence>
<keyword evidence="6" id="KW-0963">Cytoplasm</keyword>
<dbReference type="Pfam" id="PF00400">
    <property type="entry name" value="WD40"/>
    <property type="match status" value="8"/>
</dbReference>
<comment type="similarity">
    <text evidence="4">Belongs to the WD repeat ELP2 family.</text>
</comment>
<keyword evidence="8" id="KW-0819">tRNA processing</keyword>
<dbReference type="PANTHER" id="PTHR44111">
    <property type="entry name" value="ELONGATOR COMPLEX PROTEIN 2"/>
    <property type="match status" value="1"/>
</dbReference>
<keyword evidence="7 11" id="KW-0853">WD repeat</keyword>
<evidence type="ECO:0000256" key="10">
    <source>
        <dbReference type="ARBA" id="ARBA00023242"/>
    </source>
</evidence>
<accession>A0AAW1QGH8</accession>
<dbReference type="GO" id="GO:0005634">
    <property type="term" value="C:nucleus"/>
    <property type="evidence" value="ECO:0007669"/>
    <property type="project" value="UniProtKB-SubCell"/>
</dbReference>
<feature type="repeat" description="WD" evidence="11">
    <location>
        <begin position="700"/>
        <end position="731"/>
    </location>
</feature>
<gene>
    <name evidence="12" type="ORF">WJX72_010831</name>
</gene>
<reference evidence="12 13" key="1">
    <citation type="journal article" date="2024" name="Nat. Commun.">
        <title>Phylogenomics reveals the evolutionary origins of lichenization in chlorophyte algae.</title>
        <authorList>
            <person name="Puginier C."/>
            <person name="Libourel C."/>
            <person name="Otte J."/>
            <person name="Skaloud P."/>
            <person name="Haon M."/>
            <person name="Grisel S."/>
            <person name="Petersen M."/>
            <person name="Berrin J.G."/>
            <person name="Delaux P.M."/>
            <person name="Dal Grande F."/>
            <person name="Keller J."/>
        </authorList>
    </citation>
    <scope>NUCLEOTIDE SEQUENCE [LARGE SCALE GENOMIC DNA]</scope>
    <source>
        <strain evidence="12 13">SAG 2043</strain>
    </source>
</reference>
<comment type="pathway">
    <text evidence="3">tRNA modification; 5-methoxycarbonylmethyl-2-thiouridine-tRNA biosynthesis.</text>
</comment>
<evidence type="ECO:0000256" key="2">
    <source>
        <dbReference type="ARBA" id="ARBA00004496"/>
    </source>
</evidence>
<dbReference type="SMART" id="SM00320">
    <property type="entry name" value="WD40"/>
    <property type="match status" value="11"/>
</dbReference>
<protein>
    <recommendedName>
        <fullName evidence="5">Elongator complex protein 2</fullName>
    </recommendedName>
</protein>
<dbReference type="Gene3D" id="2.130.10.10">
    <property type="entry name" value="YVTN repeat-like/Quinoprotein amine dehydrogenase"/>
    <property type="match status" value="4"/>
</dbReference>
<dbReference type="PROSITE" id="PS50082">
    <property type="entry name" value="WD_REPEATS_2"/>
    <property type="match status" value="2"/>
</dbReference>
<dbReference type="EMBL" id="JALJOR010000003">
    <property type="protein sequence ID" value="KAK9820488.1"/>
    <property type="molecule type" value="Genomic_DNA"/>
</dbReference>
<name>A0AAW1QGH8_9CHLO</name>
<evidence type="ECO:0000256" key="5">
    <source>
        <dbReference type="ARBA" id="ARBA00020267"/>
    </source>
</evidence>
<evidence type="ECO:0000256" key="4">
    <source>
        <dbReference type="ARBA" id="ARBA00005881"/>
    </source>
</evidence>
<dbReference type="Proteomes" id="UP001489004">
    <property type="component" value="Unassembled WGS sequence"/>
</dbReference>
<evidence type="ECO:0000256" key="8">
    <source>
        <dbReference type="ARBA" id="ARBA00022694"/>
    </source>
</evidence>
<organism evidence="12 13">
    <name type="scientific">[Myrmecia] bisecta</name>
    <dbReference type="NCBI Taxonomy" id="41462"/>
    <lineage>
        <taxon>Eukaryota</taxon>
        <taxon>Viridiplantae</taxon>
        <taxon>Chlorophyta</taxon>
        <taxon>core chlorophytes</taxon>
        <taxon>Trebouxiophyceae</taxon>
        <taxon>Trebouxiales</taxon>
        <taxon>Trebouxiaceae</taxon>
        <taxon>Myrmecia</taxon>
    </lineage>
</organism>
<evidence type="ECO:0000256" key="6">
    <source>
        <dbReference type="ARBA" id="ARBA00022490"/>
    </source>
</evidence>
<keyword evidence="9" id="KW-0677">Repeat</keyword>
<evidence type="ECO:0000256" key="3">
    <source>
        <dbReference type="ARBA" id="ARBA00005043"/>
    </source>
</evidence>
<evidence type="ECO:0000256" key="7">
    <source>
        <dbReference type="ARBA" id="ARBA00022574"/>
    </source>
</evidence>
<dbReference type="SUPFAM" id="SSF50978">
    <property type="entry name" value="WD40 repeat-like"/>
    <property type="match status" value="2"/>
</dbReference>
<sequence length="831" mass="88221">MEGVVVHVSVGCNRVVNGLAWAPTGLVAYAAHNLVALYNVQDARVVATLLGHTARVNCLTWLPQAAYAAAQSGSGRFEVVVSGAADRCILVWAWQPHQAQQPWRLLAKLEGHTGPVTAIAAQVLSPSQFLLVSTAGDQDVHVWECSLNGSGPEALGQGSWRTVQTIPTGFQMQHCVAITHLPADPDWLVLALGGVDNSVRLLVRAPGGTFKQVCSLMGHGDWVRALDFCHVDAALGAAGPRKLLLASASQDKYLRVWAITLEDEETAAASGNQADGSPPPALDLIKMIARYAPQPRLQTDKHTYTAVLEALLIGHEDWVHSAQWQPPQVAADGKLRQPLCLLSASMDRTMMLWRPDTPTGLWMGEESVGDAGASNLGYYGGVFGPDGLSILAHGFTGALHLWRREGDSPDGRWVPQHALGGHYGGVVDLCWGIDNRCLLSVSTDQTTRITTTCHGVWCEVARPQVHGHDFSSVASIPAGETSGSYRFASGSEEKVIRVFDAPQAFQDTLAMARGERVQTESQASTSAHEGGGRALGAAVAALGLSNKAVYSTHEANGGVASGMAGGDAYYQPGPDLAPNASPAAVGEPPLEEHLAQNTLWPETRKLYGHGDNLFCMAASPCGRILASACKAQAPLTAAIWLWNTATWADLGSLQAHSLTVTQLEFSPDGQYLLSGSRDRTFAVFKRTETGGPPFVLMAKVKAHARLLWSVSWAYDSRMFATASRDGTVKLWAVGTEGTPPMPVASLPKFGASVNSVAFSRQPSSRGSSQYITHLLAVGLETGSIQPAAAAPAKTNECGNGGHAGSEPHVLRLASCGDDHSVRVFEFSEEMC</sequence>
<evidence type="ECO:0000256" key="9">
    <source>
        <dbReference type="ARBA" id="ARBA00022737"/>
    </source>
</evidence>
<proteinExistence type="inferred from homology"/>
<evidence type="ECO:0000313" key="12">
    <source>
        <dbReference type="EMBL" id="KAK9820488.1"/>
    </source>
</evidence>
<dbReference type="InterPro" id="IPR036322">
    <property type="entry name" value="WD40_repeat_dom_sf"/>
</dbReference>
<dbReference type="PROSITE" id="PS50294">
    <property type="entry name" value="WD_REPEATS_REGION"/>
    <property type="match status" value="2"/>
</dbReference>
<evidence type="ECO:0000313" key="13">
    <source>
        <dbReference type="Proteomes" id="UP001489004"/>
    </source>
</evidence>
<dbReference type="GO" id="GO:0002098">
    <property type="term" value="P:tRNA wobble uridine modification"/>
    <property type="evidence" value="ECO:0007669"/>
    <property type="project" value="InterPro"/>
</dbReference>
<dbReference type="SUPFAM" id="SSF63829">
    <property type="entry name" value="Calcium-dependent phosphotriesterase"/>
    <property type="match status" value="1"/>
</dbReference>
<keyword evidence="10" id="KW-0539">Nucleus</keyword>
<dbReference type="InterPro" id="IPR037289">
    <property type="entry name" value="Elp2"/>
</dbReference>
<dbReference type="GO" id="GO:0033588">
    <property type="term" value="C:elongator holoenzyme complex"/>
    <property type="evidence" value="ECO:0007669"/>
    <property type="project" value="InterPro"/>
</dbReference>
<comment type="caution">
    <text evidence="12">The sequence shown here is derived from an EMBL/GenBank/DDBJ whole genome shotgun (WGS) entry which is preliminary data.</text>
</comment>
<comment type="subcellular location">
    <subcellularLocation>
        <location evidence="2">Cytoplasm</location>
    </subcellularLocation>
    <subcellularLocation>
        <location evidence="1">Nucleus</location>
    </subcellularLocation>
</comment>
<keyword evidence="13" id="KW-1185">Reference proteome</keyword>
<dbReference type="GO" id="GO:0005737">
    <property type="term" value="C:cytoplasm"/>
    <property type="evidence" value="ECO:0007669"/>
    <property type="project" value="UniProtKB-SubCell"/>
</dbReference>
<dbReference type="InterPro" id="IPR001680">
    <property type="entry name" value="WD40_rpt"/>
</dbReference>